<feature type="compositionally biased region" description="Basic and acidic residues" evidence="1">
    <location>
        <begin position="42"/>
        <end position="51"/>
    </location>
</feature>
<gene>
    <name evidence="2" type="ordered locus">ANT_00570</name>
</gene>
<dbReference type="InParanoid" id="E8MYE6"/>
<evidence type="ECO:0000313" key="3">
    <source>
        <dbReference type="Proteomes" id="UP000008922"/>
    </source>
</evidence>
<reference evidence="2 3" key="1">
    <citation type="submission" date="2010-12" db="EMBL/GenBank/DDBJ databases">
        <title>Whole genome sequence of Anaerolinea thermophila UNI-1.</title>
        <authorList>
            <person name="Narita-Yamada S."/>
            <person name="Kishi E."/>
            <person name="Watanabe Y."/>
            <person name="Takasaki K."/>
            <person name="Ankai A."/>
            <person name="Oguchi A."/>
            <person name="Fukui S."/>
            <person name="Takahashi M."/>
            <person name="Yashiro I."/>
            <person name="Hosoyama A."/>
            <person name="Sekiguchi Y."/>
            <person name="Hanada S."/>
            <person name="Fujita N."/>
        </authorList>
    </citation>
    <scope>NUCLEOTIDE SEQUENCE [LARGE SCALE GENOMIC DNA]</scope>
    <source>
        <strain evidence="3">DSM 14523 / JCM 11388 / NBRC 100420 / UNI-1</strain>
    </source>
</reference>
<protein>
    <submittedName>
        <fullName evidence="2">Uncharacterized protein</fullName>
    </submittedName>
</protein>
<dbReference type="AlphaFoldDB" id="E8MYE6"/>
<keyword evidence="3" id="KW-1185">Reference proteome</keyword>
<evidence type="ECO:0000313" key="2">
    <source>
        <dbReference type="EMBL" id="BAJ62091.1"/>
    </source>
</evidence>
<dbReference type="KEGG" id="atm:ANT_00570"/>
<name>E8MYE6_ANATU</name>
<dbReference type="STRING" id="926569.ANT_00570"/>
<dbReference type="EMBL" id="AP012029">
    <property type="protein sequence ID" value="BAJ62091.1"/>
    <property type="molecule type" value="Genomic_DNA"/>
</dbReference>
<proteinExistence type="predicted"/>
<evidence type="ECO:0000256" key="1">
    <source>
        <dbReference type="SAM" id="MobiDB-lite"/>
    </source>
</evidence>
<accession>E8MYE6</accession>
<feature type="compositionally biased region" description="Basic and acidic residues" evidence="1">
    <location>
        <begin position="20"/>
        <end position="30"/>
    </location>
</feature>
<sequence length="51" mass="5597">MLQLYPADGKNLFALAQNMGEKHGSPRQEPSRTASLPASRFVLKESPSKIV</sequence>
<dbReference type="HOGENOM" id="CLU_3094961_0_0_0"/>
<dbReference type="Proteomes" id="UP000008922">
    <property type="component" value="Chromosome"/>
</dbReference>
<organism evidence="2 3">
    <name type="scientific">Anaerolinea thermophila (strain DSM 14523 / JCM 11388 / NBRC 100420 / UNI-1)</name>
    <dbReference type="NCBI Taxonomy" id="926569"/>
    <lineage>
        <taxon>Bacteria</taxon>
        <taxon>Bacillati</taxon>
        <taxon>Chloroflexota</taxon>
        <taxon>Anaerolineae</taxon>
        <taxon>Anaerolineales</taxon>
        <taxon>Anaerolineaceae</taxon>
        <taxon>Anaerolinea</taxon>
    </lineage>
</organism>
<feature type="region of interest" description="Disordered" evidence="1">
    <location>
        <begin position="18"/>
        <end position="51"/>
    </location>
</feature>